<dbReference type="GO" id="GO:0030313">
    <property type="term" value="C:cell envelope"/>
    <property type="evidence" value="ECO:0007669"/>
    <property type="project" value="UniProtKB-SubCell"/>
</dbReference>
<feature type="transmembrane region" description="Helical" evidence="4">
    <location>
        <begin position="31"/>
        <end position="55"/>
    </location>
</feature>
<reference evidence="5 6" key="2">
    <citation type="submission" date="2018-06" db="EMBL/GenBank/DDBJ databases">
        <title>Metagenomic assembly of (sub)arctic Cyanobacteria and their associated microbiome from non-axenic cultures.</title>
        <authorList>
            <person name="Baurain D."/>
        </authorList>
    </citation>
    <scope>NUCLEOTIDE SEQUENCE [LARGE SCALE GENOMIC DNA]</scope>
    <source>
        <strain evidence="5">ULC129bin1</strain>
    </source>
</reference>
<name>A0A2W4UDZ7_9CYAN</name>
<keyword evidence="4" id="KW-0812">Transmembrane</keyword>
<evidence type="ECO:0000256" key="3">
    <source>
        <dbReference type="SAM" id="Coils"/>
    </source>
</evidence>
<sequence length="428" mass="45685">MVLTVISDSSAKTVSKNESAQDLLEPGSKPYSGGAIAALLSILLALIGVTAYFIYRTGGLPKVDKAEIVEAETGEITTVSALGHLSPEGDVVNLSAPAGESGASARLSRLLVEEGDAIAAGDLIAVLDSAKSLAAVVAQAKQQVEIESAELEQVQKGAKAGAIAAQSAEVTATESELAGQLDMQESLLTRLNLEVETAEAEYNRYQRLFEQGAIAQSNLEEKRLTMVTFQAELDEAQANRARMQTVMRSQINSAAASLDEIQEVRPTDVRIAQARLQSARSNLEKAEVDLEMTYIRAPADGQVLEIYTRPGETVSPQGILTLGQTHRMNAIAEVYELDIDRVRLGQTATIQSPALREVLTGEVVQIGTQVNPQNINSTDPVADVDKRVIAVEIRLSPEDSQKVSSLTNLQVTVAIDVDQAINIGQTVE</sequence>
<evidence type="ECO:0000256" key="4">
    <source>
        <dbReference type="SAM" id="Phobius"/>
    </source>
</evidence>
<evidence type="ECO:0000313" key="6">
    <source>
        <dbReference type="Proteomes" id="UP000249354"/>
    </source>
</evidence>
<dbReference type="NCBIfam" id="TIGR02971">
    <property type="entry name" value="heterocyst_DevB"/>
    <property type="match status" value="1"/>
</dbReference>
<dbReference type="PRINTS" id="PR01490">
    <property type="entry name" value="RTXTOXIND"/>
</dbReference>
<dbReference type="Gene3D" id="2.40.30.170">
    <property type="match status" value="1"/>
</dbReference>
<dbReference type="Gene3D" id="2.40.50.100">
    <property type="match status" value="2"/>
</dbReference>
<dbReference type="InterPro" id="IPR011053">
    <property type="entry name" value="Single_hybrid_motif"/>
</dbReference>
<dbReference type="PANTHER" id="PTHR32347">
    <property type="entry name" value="EFFLUX SYSTEM COMPONENT YKNX-RELATED"/>
    <property type="match status" value="1"/>
</dbReference>
<keyword evidence="4" id="KW-0472">Membrane</keyword>
<comment type="subcellular location">
    <subcellularLocation>
        <location evidence="1">Cell envelope</location>
    </subcellularLocation>
</comment>
<gene>
    <name evidence="5" type="ORF">DCF25_10895</name>
</gene>
<dbReference type="SUPFAM" id="SSF111369">
    <property type="entry name" value="HlyD-like secretion proteins"/>
    <property type="match status" value="1"/>
</dbReference>
<dbReference type="Gene3D" id="1.10.287.470">
    <property type="entry name" value="Helix hairpin bin"/>
    <property type="match status" value="1"/>
</dbReference>
<accession>A0A2W4UDZ7</accession>
<dbReference type="EMBL" id="QBMC01000065">
    <property type="protein sequence ID" value="PZO17597.1"/>
    <property type="molecule type" value="Genomic_DNA"/>
</dbReference>
<keyword evidence="4" id="KW-1133">Transmembrane helix</keyword>
<dbReference type="PANTHER" id="PTHR32347:SF27">
    <property type="entry name" value="RND EFFLUX PUMP MEMBRANE FUSION PROTEIN BARREL-SANDWICH DOMAIN-CONTAINING PROTEIN"/>
    <property type="match status" value="1"/>
</dbReference>
<organism evidence="5 6">
    <name type="scientific">Leptolyngbya foveolarum</name>
    <dbReference type="NCBI Taxonomy" id="47253"/>
    <lineage>
        <taxon>Bacteria</taxon>
        <taxon>Bacillati</taxon>
        <taxon>Cyanobacteriota</taxon>
        <taxon>Cyanophyceae</taxon>
        <taxon>Leptolyngbyales</taxon>
        <taxon>Leptolyngbyaceae</taxon>
        <taxon>Leptolyngbya group</taxon>
        <taxon>Leptolyngbya</taxon>
    </lineage>
</organism>
<reference evidence="6" key="1">
    <citation type="submission" date="2018-04" db="EMBL/GenBank/DDBJ databases">
        <authorList>
            <person name="Cornet L."/>
        </authorList>
    </citation>
    <scope>NUCLEOTIDE SEQUENCE [LARGE SCALE GENOMIC DNA]</scope>
</reference>
<protein>
    <submittedName>
        <fullName evidence="5">HlyD family secretion protein</fullName>
    </submittedName>
</protein>
<dbReference type="InterPro" id="IPR014315">
    <property type="entry name" value="ABC_heterocyst_DevB"/>
</dbReference>
<feature type="coiled-coil region" evidence="3">
    <location>
        <begin position="181"/>
        <end position="289"/>
    </location>
</feature>
<keyword evidence="2 3" id="KW-0175">Coiled coil</keyword>
<comment type="caution">
    <text evidence="5">The sequence shown here is derived from an EMBL/GenBank/DDBJ whole genome shotgun (WGS) entry which is preliminary data.</text>
</comment>
<dbReference type="SUPFAM" id="SSF51230">
    <property type="entry name" value="Single hybrid motif"/>
    <property type="match status" value="1"/>
</dbReference>
<dbReference type="Proteomes" id="UP000249354">
    <property type="component" value="Unassembled WGS sequence"/>
</dbReference>
<evidence type="ECO:0000313" key="5">
    <source>
        <dbReference type="EMBL" id="PZO17597.1"/>
    </source>
</evidence>
<proteinExistence type="predicted"/>
<evidence type="ECO:0000256" key="1">
    <source>
        <dbReference type="ARBA" id="ARBA00004196"/>
    </source>
</evidence>
<evidence type="ECO:0000256" key="2">
    <source>
        <dbReference type="ARBA" id="ARBA00023054"/>
    </source>
</evidence>
<dbReference type="AlphaFoldDB" id="A0A2W4UDZ7"/>
<dbReference type="InterPro" id="IPR050465">
    <property type="entry name" value="UPF0194_transport"/>
</dbReference>